<evidence type="ECO:0000256" key="3">
    <source>
        <dbReference type="ARBA" id="ARBA00022723"/>
    </source>
</evidence>
<evidence type="ECO:0000313" key="12">
    <source>
        <dbReference type="Proteomes" id="UP000323506"/>
    </source>
</evidence>
<protein>
    <recommendedName>
        <fullName evidence="10">RING-type domain-containing protein</fullName>
    </recommendedName>
</protein>
<keyword evidence="9" id="KW-0472">Membrane</keyword>
<dbReference type="GO" id="GO:0031490">
    <property type="term" value="F:chromatin DNA binding"/>
    <property type="evidence" value="ECO:0007669"/>
    <property type="project" value="TreeGrafter"/>
</dbReference>
<keyword evidence="6" id="KW-0539">Nucleus</keyword>
<keyword evidence="9" id="KW-0812">Transmembrane</keyword>
<reference evidence="11 12" key="1">
    <citation type="submission" date="2019-06" db="EMBL/GenBank/DDBJ databases">
        <title>WGS assembly of Gossypium darwinii.</title>
        <authorList>
            <person name="Chen Z.J."/>
            <person name="Sreedasyam A."/>
            <person name="Ando A."/>
            <person name="Song Q."/>
            <person name="De L."/>
            <person name="Hulse-Kemp A."/>
            <person name="Ding M."/>
            <person name="Ye W."/>
            <person name="Kirkbride R."/>
            <person name="Jenkins J."/>
            <person name="Plott C."/>
            <person name="Lovell J."/>
            <person name="Lin Y.-M."/>
            <person name="Vaughn R."/>
            <person name="Liu B."/>
            <person name="Li W."/>
            <person name="Simpson S."/>
            <person name="Scheffler B."/>
            <person name="Saski C."/>
            <person name="Grover C."/>
            <person name="Hu G."/>
            <person name="Conover J."/>
            <person name="Carlson J."/>
            <person name="Shu S."/>
            <person name="Boston L."/>
            <person name="Williams M."/>
            <person name="Peterson D."/>
            <person name="Mcgee K."/>
            <person name="Jones D."/>
            <person name="Wendel J."/>
            <person name="Stelly D."/>
            <person name="Grimwood J."/>
            <person name="Schmutz J."/>
        </authorList>
    </citation>
    <scope>NUCLEOTIDE SEQUENCE [LARGE SCALE GENOMIC DNA]</scope>
    <source>
        <strain evidence="11">1808015.09</strain>
    </source>
</reference>
<feature type="compositionally biased region" description="Acidic residues" evidence="8">
    <location>
        <begin position="57"/>
        <end position="85"/>
    </location>
</feature>
<dbReference type="PROSITE" id="PS50089">
    <property type="entry name" value="ZF_RING_2"/>
    <property type="match status" value="1"/>
</dbReference>
<feature type="region of interest" description="Disordered" evidence="8">
    <location>
        <begin position="1"/>
        <end position="26"/>
    </location>
</feature>
<dbReference type="GO" id="GO:0000118">
    <property type="term" value="C:histone deacetylase complex"/>
    <property type="evidence" value="ECO:0007669"/>
    <property type="project" value="TreeGrafter"/>
</dbReference>
<dbReference type="Proteomes" id="UP000323506">
    <property type="component" value="Chromosome D13"/>
</dbReference>
<evidence type="ECO:0000256" key="1">
    <source>
        <dbReference type="ARBA" id="ARBA00004123"/>
    </source>
</evidence>
<evidence type="ECO:0000256" key="5">
    <source>
        <dbReference type="ARBA" id="ARBA00023163"/>
    </source>
</evidence>
<keyword evidence="7" id="KW-0862">Zinc</keyword>
<gene>
    <name evidence="11" type="ORF">ES288_D13G072000v1</name>
</gene>
<organism evidence="11 12">
    <name type="scientific">Gossypium darwinii</name>
    <name type="common">Darwin's cotton</name>
    <name type="synonym">Gossypium barbadense var. darwinii</name>
    <dbReference type="NCBI Taxonomy" id="34276"/>
    <lineage>
        <taxon>Eukaryota</taxon>
        <taxon>Viridiplantae</taxon>
        <taxon>Streptophyta</taxon>
        <taxon>Embryophyta</taxon>
        <taxon>Tracheophyta</taxon>
        <taxon>Spermatophyta</taxon>
        <taxon>Magnoliopsida</taxon>
        <taxon>eudicotyledons</taxon>
        <taxon>Gunneridae</taxon>
        <taxon>Pentapetalae</taxon>
        <taxon>rosids</taxon>
        <taxon>malvids</taxon>
        <taxon>Malvales</taxon>
        <taxon>Malvaceae</taxon>
        <taxon>Malvoideae</taxon>
        <taxon>Gossypium</taxon>
    </lineage>
</organism>
<dbReference type="Pfam" id="PF10497">
    <property type="entry name" value="zf-4CXXC_R1"/>
    <property type="match status" value="1"/>
</dbReference>
<keyword evidence="7" id="KW-0863">Zinc-finger</keyword>
<keyword evidence="12" id="KW-1185">Reference proteome</keyword>
<dbReference type="GO" id="GO:0032454">
    <property type="term" value="F:histone H3K9 demethylase activity"/>
    <property type="evidence" value="ECO:0007669"/>
    <property type="project" value="InterPro"/>
</dbReference>
<dbReference type="PANTHER" id="PTHR12549:SF11">
    <property type="entry name" value="LYSINE-SPECIFIC DEMETHYLASE JMJ25"/>
    <property type="match status" value="1"/>
</dbReference>
<dbReference type="PANTHER" id="PTHR12549">
    <property type="entry name" value="JMJC DOMAIN-CONTAINING HISTONE DEMETHYLATION PROTEIN"/>
    <property type="match status" value="1"/>
</dbReference>
<dbReference type="AlphaFoldDB" id="A0A5D1ZWM2"/>
<proteinExistence type="inferred from homology"/>
<dbReference type="GO" id="GO:0003712">
    <property type="term" value="F:transcription coregulator activity"/>
    <property type="evidence" value="ECO:0007669"/>
    <property type="project" value="TreeGrafter"/>
</dbReference>
<evidence type="ECO:0000256" key="7">
    <source>
        <dbReference type="PROSITE-ProRule" id="PRU00175"/>
    </source>
</evidence>
<dbReference type="GO" id="GO:0008270">
    <property type="term" value="F:zinc ion binding"/>
    <property type="evidence" value="ECO:0007669"/>
    <property type="project" value="UniProtKB-KW"/>
</dbReference>
<sequence>MRHHDNSRILRAKPNSTRMQAKPKNLYGFGVKKLPFKRPKTGRAVFSPNKFKKKIFEEEEAATMEDSVDMETDGSEENEGEDTETEKDNPEMGRPVTTYSRKKRNVMEKSLMCHQCQRNDKGRVIECKTCRRERYCVRCIKWYPGMSQDAIANACPVCRDNCNCIACLRKDGSTMKLARNLHLKFTDDEQVQHSKYLLQCLLPHIEQLSQEQIKEKVIEAKIQDMFSSLRSGRKLATAELQLLIIIEVVLTVNMFSALFVAGKSMRGICRGEKRK</sequence>
<name>A0A5D1ZWM2_GOSDA</name>
<keyword evidence="5" id="KW-0804">Transcription</keyword>
<evidence type="ECO:0000256" key="9">
    <source>
        <dbReference type="SAM" id="Phobius"/>
    </source>
</evidence>
<evidence type="ECO:0000256" key="2">
    <source>
        <dbReference type="ARBA" id="ARBA00006801"/>
    </source>
</evidence>
<evidence type="ECO:0000259" key="10">
    <source>
        <dbReference type="PROSITE" id="PS50089"/>
    </source>
</evidence>
<accession>A0A5D1ZWM2</accession>
<keyword evidence="4" id="KW-0805">Transcription regulation</keyword>
<dbReference type="InterPro" id="IPR001841">
    <property type="entry name" value="Znf_RING"/>
</dbReference>
<dbReference type="GO" id="GO:0000785">
    <property type="term" value="C:chromatin"/>
    <property type="evidence" value="ECO:0007669"/>
    <property type="project" value="TreeGrafter"/>
</dbReference>
<evidence type="ECO:0000256" key="8">
    <source>
        <dbReference type="SAM" id="MobiDB-lite"/>
    </source>
</evidence>
<keyword evidence="9" id="KW-1133">Transmembrane helix</keyword>
<evidence type="ECO:0000313" key="11">
    <source>
        <dbReference type="EMBL" id="TYG36529.1"/>
    </source>
</evidence>
<evidence type="ECO:0000256" key="4">
    <source>
        <dbReference type="ARBA" id="ARBA00023015"/>
    </source>
</evidence>
<feature type="domain" description="RING-type" evidence="10">
    <location>
        <begin position="113"/>
        <end position="159"/>
    </location>
</feature>
<comment type="similarity">
    <text evidence="2">Belongs to the JARID1 histone demethylase family.</text>
</comment>
<dbReference type="EMBL" id="CM017713">
    <property type="protein sequence ID" value="TYG36529.1"/>
    <property type="molecule type" value="Genomic_DNA"/>
</dbReference>
<feature type="region of interest" description="Disordered" evidence="8">
    <location>
        <begin position="57"/>
        <end position="96"/>
    </location>
</feature>
<dbReference type="InterPro" id="IPR018866">
    <property type="entry name" value="Znf-4CXXC_R1"/>
</dbReference>
<keyword evidence="3" id="KW-0479">Metal-binding</keyword>
<dbReference type="InterPro" id="IPR045109">
    <property type="entry name" value="LSDs-like"/>
</dbReference>
<dbReference type="GO" id="GO:0006357">
    <property type="term" value="P:regulation of transcription by RNA polymerase II"/>
    <property type="evidence" value="ECO:0007669"/>
    <property type="project" value="TreeGrafter"/>
</dbReference>
<comment type="subcellular location">
    <subcellularLocation>
        <location evidence="1">Nucleus</location>
    </subcellularLocation>
</comment>
<evidence type="ECO:0000256" key="6">
    <source>
        <dbReference type="ARBA" id="ARBA00023242"/>
    </source>
</evidence>
<feature type="transmembrane region" description="Helical" evidence="9">
    <location>
        <begin position="240"/>
        <end position="261"/>
    </location>
</feature>